<keyword evidence="8" id="KW-1185">Reference proteome</keyword>
<keyword evidence="3 5" id="KW-1005">Bacterial flagellum biogenesis</keyword>
<protein>
    <recommendedName>
        <fullName evidence="2 5">Basal-body rod modification protein FlgD</fullName>
    </recommendedName>
</protein>
<proteinExistence type="inferred from homology"/>
<evidence type="ECO:0000259" key="6">
    <source>
        <dbReference type="Pfam" id="PF13860"/>
    </source>
</evidence>
<organism evidence="7 8">
    <name type="scientific">Paeniroseomonas aquatica</name>
    <dbReference type="NCBI Taxonomy" id="373043"/>
    <lineage>
        <taxon>Bacteria</taxon>
        <taxon>Pseudomonadati</taxon>
        <taxon>Pseudomonadota</taxon>
        <taxon>Alphaproteobacteria</taxon>
        <taxon>Acetobacterales</taxon>
        <taxon>Acetobacteraceae</taxon>
        <taxon>Paeniroseomonas</taxon>
    </lineage>
</organism>
<feature type="domain" description="FlgD/Vpr Ig-like" evidence="6">
    <location>
        <begin position="101"/>
        <end position="172"/>
    </location>
</feature>
<dbReference type="Pfam" id="PF13860">
    <property type="entry name" value="FlgD_ig"/>
    <property type="match status" value="1"/>
</dbReference>
<comment type="function">
    <text evidence="4 5">Required for flagellar hook formation. May act as a scaffolding protein.</text>
</comment>
<keyword evidence="7" id="KW-0969">Cilium</keyword>
<evidence type="ECO:0000313" key="8">
    <source>
        <dbReference type="Proteomes" id="UP001529369"/>
    </source>
</evidence>
<gene>
    <name evidence="7" type="ORF">QWZ14_23710</name>
</gene>
<dbReference type="RefSeq" id="WP_290319423.1">
    <property type="nucleotide sequence ID" value="NZ_JAUFPN010000191.1"/>
</dbReference>
<evidence type="ECO:0000256" key="3">
    <source>
        <dbReference type="ARBA" id="ARBA00022795"/>
    </source>
</evidence>
<keyword evidence="7" id="KW-0966">Cell projection</keyword>
<comment type="caution">
    <text evidence="7">The sequence shown here is derived from an EMBL/GenBank/DDBJ whole genome shotgun (WGS) entry which is preliminary data.</text>
</comment>
<dbReference type="EMBL" id="JAUFPN010000191">
    <property type="protein sequence ID" value="MDN3567398.1"/>
    <property type="molecule type" value="Genomic_DNA"/>
</dbReference>
<keyword evidence="7" id="KW-0282">Flagellum</keyword>
<sequence length="220" mass="22716">MSGSIQAGSAVASATTAAKPAGIAGDFNTFLTLLTTQLKNQDPTKAMDTNEMTNQLVAFASVEQQIAANTNLTRLIGLQQTAQLTAAAPLMGQTVEVDSDRLSLQNGVATLRLPPADAAKQAVIRVLDAGNRTLQEQTVALGTVTQDWRWNGRDANGVRQPDGAYRFAIAGRDAAGASRPVTATVVGTATAATRPSGGELQLNLGRLAVGFEAVRGLAGS</sequence>
<accession>A0ABT8AC36</accession>
<name>A0ABT8AC36_9PROT</name>
<evidence type="ECO:0000313" key="7">
    <source>
        <dbReference type="EMBL" id="MDN3567398.1"/>
    </source>
</evidence>
<reference evidence="8" key="1">
    <citation type="journal article" date="2019" name="Int. J. Syst. Evol. Microbiol.">
        <title>The Global Catalogue of Microorganisms (GCM) 10K type strain sequencing project: providing services to taxonomists for standard genome sequencing and annotation.</title>
        <authorList>
            <consortium name="The Broad Institute Genomics Platform"/>
            <consortium name="The Broad Institute Genome Sequencing Center for Infectious Disease"/>
            <person name="Wu L."/>
            <person name="Ma J."/>
        </authorList>
    </citation>
    <scope>NUCLEOTIDE SEQUENCE [LARGE SCALE GENOMIC DNA]</scope>
    <source>
        <strain evidence="8">CECT 7131</strain>
    </source>
</reference>
<dbReference type="InterPro" id="IPR025965">
    <property type="entry name" value="FlgD/Vpr_Ig-like"/>
</dbReference>
<dbReference type="Pfam" id="PF03963">
    <property type="entry name" value="FlgD"/>
    <property type="match status" value="1"/>
</dbReference>
<dbReference type="Proteomes" id="UP001529369">
    <property type="component" value="Unassembled WGS sequence"/>
</dbReference>
<evidence type="ECO:0000256" key="2">
    <source>
        <dbReference type="ARBA" id="ARBA00016013"/>
    </source>
</evidence>
<evidence type="ECO:0000256" key="1">
    <source>
        <dbReference type="ARBA" id="ARBA00010577"/>
    </source>
</evidence>
<evidence type="ECO:0000256" key="5">
    <source>
        <dbReference type="RuleBase" id="RU362076"/>
    </source>
</evidence>
<dbReference type="Gene3D" id="2.60.40.4070">
    <property type="match status" value="1"/>
</dbReference>
<dbReference type="InterPro" id="IPR005648">
    <property type="entry name" value="FlgD"/>
</dbReference>
<comment type="similarity">
    <text evidence="1 5">Belongs to the FlgD family.</text>
</comment>
<dbReference type="Gene3D" id="2.30.30.910">
    <property type="match status" value="1"/>
</dbReference>
<evidence type="ECO:0000256" key="4">
    <source>
        <dbReference type="ARBA" id="ARBA00024746"/>
    </source>
</evidence>